<dbReference type="InParanoid" id="A0A2T3AUF5"/>
<evidence type="ECO:0000256" key="1">
    <source>
        <dbReference type="SAM" id="SignalP"/>
    </source>
</evidence>
<dbReference type="RefSeq" id="XP_024718308.1">
    <property type="nucleotide sequence ID" value="XM_024866936.1"/>
</dbReference>
<dbReference type="AlphaFoldDB" id="A0A2T3AUF5"/>
<keyword evidence="1" id="KW-0732">Signal</keyword>
<dbReference type="GeneID" id="36575017"/>
<accession>A0A2T3AUF5</accession>
<proteinExistence type="predicted"/>
<reference evidence="2 3" key="1">
    <citation type="journal article" date="2018" name="New Phytol.">
        <title>Comparative genomics and transcriptomics depict ericoid mycorrhizal fungi as versatile saprotrophs and plant mutualists.</title>
        <authorList>
            <person name="Martino E."/>
            <person name="Morin E."/>
            <person name="Grelet G.A."/>
            <person name="Kuo A."/>
            <person name="Kohler A."/>
            <person name="Daghino S."/>
            <person name="Barry K.W."/>
            <person name="Cichocki N."/>
            <person name="Clum A."/>
            <person name="Dockter R.B."/>
            <person name="Hainaut M."/>
            <person name="Kuo R.C."/>
            <person name="LaButti K."/>
            <person name="Lindahl B.D."/>
            <person name="Lindquist E.A."/>
            <person name="Lipzen A."/>
            <person name="Khouja H.R."/>
            <person name="Magnuson J."/>
            <person name="Murat C."/>
            <person name="Ohm R.A."/>
            <person name="Singer S.W."/>
            <person name="Spatafora J.W."/>
            <person name="Wang M."/>
            <person name="Veneault-Fourrey C."/>
            <person name="Henrissat B."/>
            <person name="Grigoriev I.V."/>
            <person name="Martin F.M."/>
            <person name="Perotto S."/>
        </authorList>
    </citation>
    <scope>NUCLEOTIDE SEQUENCE [LARGE SCALE GENOMIC DNA]</scope>
    <source>
        <strain evidence="2 3">ATCC 22711</strain>
    </source>
</reference>
<sequence length="129" mass="13441">MHPPTLLLPTLLLLLSHPSLAQHPTSTPIPPFTFETPPAAQTLEDSPTAKNALSYCTTTETLTEILVWEFSTVTVLSSQVSSSSRSMTSTTTTRAEGGTLGLGSGSGAVRNAGFGWGLLLGAWGAWGVV</sequence>
<feature type="signal peptide" evidence="1">
    <location>
        <begin position="1"/>
        <end position="21"/>
    </location>
</feature>
<evidence type="ECO:0000313" key="3">
    <source>
        <dbReference type="Proteomes" id="UP000241818"/>
    </source>
</evidence>
<feature type="chain" id="PRO_5015610472" evidence="1">
    <location>
        <begin position="22"/>
        <end position="129"/>
    </location>
</feature>
<dbReference type="EMBL" id="KZ679015">
    <property type="protein sequence ID" value="PSS12310.1"/>
    <property type="molecule type" value="Genomic_DNA"/>
</dbReference>
<gene>
    <name evidence="2" type="ORF">M430DRAFT_36477</name>
</gene>
<organism evidence="2 3">
    <name type="scientific">Amorphotheca resinae ATCC 22711</name>
    <dbReference type="NCBI Taxonomy" id="857342"/>
    <lineage>
        <taxon>Eukaryota</taxon>
        <taxon>Fungi</taxon>
        <taxon>Dikarya</taxon>
        <taxon>Ascomycota</taxon>
        <taxon>Pezizomycotina</taxon>
        <taxon>Leotiomycetes</taxon>
        <taxon>Helotiales</taxon>
        <taxon>Amorphothecaceae</taxon>
        <taxon>Amorphotheca</taxon>
    </lineage>
</organism>
<name>A0A2T3AUF5_AMORE</name>
<evidence type="ECO:0000313" key="2">
    <source>
        <dbReference type="EMBL" id="PSS12310.1"/>
    </source>
</evidence>
<protein>
    <submittedName>
        <fullName evidence="2">Uncharacterized protein</fullName>
    </submittedName>
</protein>
<dbReference type="Proteomes" id="UP000241818">
    <property type="component" value="Unassembled WGS sequence"/>
</dbReference>
<keyword evidence="3" id="KW-1185">Reference proteome</keyword>